<dbReference type="SUPFAM" id="SSF51735">
    <property type="entry name" value="NAD(P)-binding Rossmann-fold domains"/>
    <property type="match status" value="1"/>
</dbReference>
<evidence type="ECO:0000313" key="9">
    <source>
        <dbReference type="EMBL" id="QEL66386.1"/>
    </source>
</evidence>
<evidence type="ECO:0000259" key="8">
    <source>
        <dbReference type="Pfam" id="PF14748"/>
    </source>
</evidence>
<dbReference type="Pfam" id="PF14748">
    <property type="entry name" value="P5CR_dimer"/>
    <property type="match status" value="1"/>
</dbReference>
<accession>A0A5C1EBZ1</accession>
<protein>
    <recommendedName>
        <fullName evidence="4 5">Pyrroline-5-carboxylate reductase</fullName>
        <shortName evidence="4">P5C reductase</shortName>
        <shortName evidence="4">P5CR</shortName>
        <ecNumber evidence="4 5">1.5.1.2</ecNumber>
    </recommendedName>
    <alternativeName>
        <fullName evidence="4">PCA reductase</fullName>
    </alternativeName>
</protein>
<keyword evidence="4" id="KW-0963">Cytoplasm</keyword>
<dbReference type="InterPro" id="IPR008927">
    <property type="entry name" value="6-PGluconate_DH-like_C_sf"/>
</dbReference>
<dbReference type="UniPathway" id="UPA00098">
    <property type="reaction ID" value="UER00361"/>
</dbReference>
<proteinExistence type="inferred from homology"/>
<comment type="similarity">
    <text evidence="1 4">Belongs to the pyrroline-5-carboxylate reductase family.</text>
</comment>
<dbReference type="Gene3D" id="1.10.3730.10">
    <property type="entry name" value="ProC C-terminal domain-like"/>
    <property type="match status" value="1"/>
</dbReference>
<dbReference type="GO" id="GO:0004735">
    <property type="term" value="F:pyrroline-5-carboxylate reductase activity"/>
    <property type="evidence" value="ECO:0007669"/>
    <property type="project" value="UniProtKB-UniRule"/>
</dbReference>
<dbReference type="Proteomes" id="UP000323671">
    <property type="component" value="Chromosome"/>
</dbReference>
<gene>
    <name evidence="4 9" type="primary">proC</name>
    <name evidence="9" type="ORF">OTERR_29100</name>
</gene>
<keyword evidence="2 4" id="KW-0521">NADP</keyword>
<feature type="binding site" evidence="6">
    <location>
        <begin position="6"/>
        <end position="11"/>
    </location>
    <ligand>
        <name>NADP(+)</name>
        <dbReference type="ChEBI" id="CHEBI:58349"/>
    </ligand>
</feature>
<keyword evidence="10" id="KW-1185">Reference proteome</keyword>
<evidence type="ECO:0000259" key="7">
    <source>
        <dbReference type="Pfam" id="PF03807"/>
    </source>
</evidence>
<dbReference type="PANTHER" id="PTHR11645:SF0">
    <property type="entry name" value="PYRROLINE-5-CARBOXYLATE REDUCTASE 3"/>
    <property type="match status" value="1"/>
</dbReference>
<evidence type="ECO:0000256" key="3">
    <source>
        <dbReference type="ARBA" id="ARBA00023002"/>
    </source>
</evidence>
<dbReference type="Pfam" id="PF03807">
    <property type="entry name" value="F420_oxidored"/>
    <property type="match status" value="1"/>
</dbReference>
<keyword evidence="3 4" id="KW-0560">Oxidoreductase</keyword>
<dbReference type="GO" id="GO:0055129">
    <property type="term" value="P:L-proline biosynthetic process"/>
    <property type="evidence" value="ECO:0007669"/>
    <property type="project" value="UniProtKB-UniRule"/>
</dbReference>
<dbReference type="RefSeq" id="WP_149426243.1">
    <property type="nucleotide sequence ID" value="NZ_CP022579.1"/>
</dbReference>
<feature type="binding site" evidence="6">
    <location>
        <begin position="70"/>
        <end position="73"/>
    </location>
    <ligand>
        <name>NADP(+)</name>
        <dbReference type="ChEBI" id="CHEBI:58349"/>
    </ligand>
</feature>
<dbReference type="InterPro" id="IPR000304">
    <property type="entry name" value="Pyrroline-COOH_reductase"/>
</dbReference>
<keyword evidence="4" id="KW-0641">Proline biosynthesis</keyword>
<dbReference type="InterPro" id="IPR028939">
    <property type="entry name" value="P5C_Rdtase_cat_N"/>
</dbReference>
<dbReference type="HAMAP" id="MF_01925">
    <property type="entry name" value="P5C_reductase"/>
    <property type="match status" value="1"/>
</dbReference>
<dbReference type="Gene3D" id="3.40.50.720">
    <property type="entry name" value="NAD(P)-binding Rossmann-like Domain"/>
    <property type="match status" value="1"/>
</dbReference>
<dbReference type="InterPro" id="IPR036291">
    <property type="entry name" value="NAD(P)-bd_dom_sf"/>
</dbReference>
<feature type="domain" description="Pyrroline-5-carboxylate reductase dimerisation" evidence="8">
    <location>
        <begin position="162"/>
        <end position="266"/>
    </location>
</feature>
<comment type="catalytic activity">
    <reaction evidence="4">
        <text>L-proline + NAD(+) = (S)-1-pyrroline-5-carboxylate + NADH + 2 H(+)</text>
        <dbReference type="Rhea" id="RHEA:14105"/>
        <dbReference type="ChEBI" id="CHEBI:15378"/>
        <dbReference type="ChEBI" id="CHEBI:17388"/>
        <dbReference type="ChEBI" id="CHEBI:57540"/>
        <dbReference type="ChEBI" id="CHEBI:57945"/>
        <dbReference type="ChEBI" id="CHEBI:60039"/>
        <dbReference type="EC" id="1.5.1.2"/>
    </reaction>
</comment>
<dbReference type="SUPFAM" id="SSF48179">
    <property type="entry name" value="6-phosphogluconate dehydrogenase C-terminal domain-like"/>
    <property type="match status" value="1"/>
</dbReference>
<comment type="catalytic activity">
    <reaction evidence="4">
        <text>L-proline + NADP(+) = (S)-1-pyrroline-5-carboxylate + NADPH + 2 H(+)</text>
        <dbReference type="Rhea" id="RHEA:14109"/>
        <dbReference type="ChEBI" id="CHEBI:15378"/>
        <dbReference type="ChEBI" id="CHEBI:17388"/>
        <dbReference type="ChEBI" id="CHEBI:57783"/>
        <dbReference type="ChEBI" id="CHEBI:58349"/>
        <dbReference type="ChEBI" id="CHEBI:60039"/>
        <dbReference type="EC" id="1.5.1.2"/>
    </reaction>
</comment>
<sequence>MKIVFLGGGNMANALIGGLTGKGFAGTDITVIEPHAENRERLNRDFGVVTREAADQAGADVAAADVVVLAVKPQSMKEAVAPLAAHLKGQLVVSIAAGLRFDALSRWLGGHAKIVRTMPNTPALVGAGITGLWAAPAVSAAEREAAARILGAVGETVWIDDEAKMDAVTAVSGSGPAYVFLFIEALQQAGTELGFDADTARQLAIGTVLGAAKLAAGSPEPASVLRERVTSKGGTTFAALEVMAAKGVKEGIVAGVHAANARGQELGDQLGKG</sequence>
<evidence type="ECO:0000256" key="4">
    <source>
        <dbReference type="HAMAP-Rule" id="MF_01925"/>
    </source>
</evidence>
<dbReference type="InterPro" id="IPR029036">
    <property type="entry name" value="P5CR_dimer"/>
</dbReference>
<evidence type="ECO:0000256" key="5">
    <source>
        <dbReference type="NCBIfam" id="TIGR00112"/>
    </source>
</evidence>
<name>A0A5C1EBZ1_9RHOO</name>
<dbReference type="AlphaFoldDB" id="A0A5C1EBZ1"/>
<feature type="domain" description="Pyrroline-5-carboxylate reductase catalytic N-terminal" evidence="7">
    <location>
        <begin position="2"/>
        <end position="98"/>
    </location>
</feature>
<comment type="function">
    <text evidence="4">Catalyzes the reduction of 1-pyrroline-5-carboxylate (PCA) to L-proline.</text>
</comment>
<dbReference type="PIRSF" id="PIRSF000193">
    <property type="entry name" value="Pyrrol-5-carb_rd"/>
    <property type="match status" value="1"/>
</dbReference>
<dbReference type="FunFam" id="1.10.3730.10:FF:000001">
    <property type="entry name" value="Pyrroline-5-carboxylate reductase"/>
    <property type="match status" value="1"/>
</dbReference>
<reference evidence="9 10" key="1">
    <citation type="submission" date="2017-07" db="EMBL/GenBank/DDBJ databases">
        <title>Complete genome sequence of Oryzomicrobium terrae TPP412.</title>
        <authorList>
            <person name="Chiu L.-W."/>
            <person name="Lo K.-J."/>
            <person name="Tsai Y.-M."/>
            <person name="Lin S.-S."/>
            <person name="Kuo C.-H."/>
            <person name="Liu C.-T."/>
        </authorList>
    </citation>
    <scope>NUCLEOTIDE SEQUENCE [LARGE SCALE GENOMIC DNA]</scope>
    <source>
        <strain evidence="9 10">TPP412</strain>
    </source>
</reference>
<evidence type="ECO:0000313" key="10">
    <source>
        <dbReference type="Proteomes" id="UP000323671"/>
    </source>
</evidence>
<evidence type="ECO:0000256" key="1">
    <source>
        <dbReference type="ARBA" id="ARBA00005525"/>
    </source>
</evidence>
<organism evidence="9 10">
    <name type="scientific">Oryzomicrobium terrae</name>
    <dbReference type="NCBI Taxonomy" id="1735038"/>
    <lineage>
        <taxon>Bacteria</taxon>
        <taxon>Pseudomonadati</taxon>
        <taxon>Pseudomonadota</taxon>
        <taxon>Betaproteobacteria</taxon>
        <taxon>Rhodocyclales</taxon>
        <taxon>Rhodocyclaceae</taxon>
        <taxon>Oryzomicrobium</taxon>
    </lineage>
</organism>
<keyword evidence="4" id="KW-0028">Amino-acid biosynthesis</keyword>
<evidence type="ECO:0000256" key="6">
    <source>
        <dbReference type="PIRSR" id="PIRSR000193-1"/>
    </source>
</evidence>
<dbReference type="EMBL" id="CP022579">
    <property type="protein sequence ID" value="QEL66386.1"/>
    <property type="molecule type" value="Genomic_DNA"/>
</dbReference>
<comment type="pathway">
    <text evidence="4">Amino-acid biosynthesis; L-proline biosynthesis; L-proline from L-glutamate 5-semialdehyde: step 1/1.</text>
</comment>
<evidence type="ECO:0000256" key="2">
    <source>
        <dbReference type="ARBA" id="ARBA00022857"/>
    </source>
</evidence>
<dbReference type="NCBIfam" id="TIGR00112">
    <property type="entry name" value="proC"/>
    <property type="match status" value="1"/>
</dbReference>
<comment type="subcellular location">
    <subcellularLocation>
        <location evidence="4">Cytoplasm</location>
    </subcellularLocation>
</comment>
<dbReference type="EC" id="1.5.1.2" evidence="4 5"/>
<dbReference type="GO" id="GO:0005737">
    <property type="term" value="C:cytoplasm"/>
    <property type="evidence" value="ECO:0007669"/>
    <property type="project" value="UniProtKB-SubCell"/>
</dbReference>
<dbReference type="KEGG" id="otr:OTERR_29100"/>
<dbReference type="PANTHER" id="PTHR11645">
    <property type="entry name" value="PYRROLINE-5-CARBOXYLATE REDUCTASE"/>
    <property type="match status" value="1"/>
</dbReference>